<reference evidence="1 2" key="1">
    <citation type="journal article" date="2017" name="BMC Genomics">
        <title>Genomic analysis of methanogenic archaea reveals a shift towards energy conservation.</title>
        <authorList>
            <person name="Gilmore S.P."/>
            <person name="Henske J.K."/>
            <person name="Sexton J.A."/>
            <person name="Solomon K.V."/>
            <person name="Seppala S."/>
            <person name="Yoo J.I."/>
            <person name="Huyett L.M."/>
            <person name="Pressman A."/>
            <person name="Cogan J.Z."/>
            <person name="Kivenson V."/>
            <person name="Peng X."/>
            <person name="Tan Y."/>
            <person name="Valentine D.L."/>
            <person name="O'Malley M.A."/>
        </authorList>
    </citation>
    <scope>NUCLEOTIDE SEQUENCE [LARGE SCALE GENOMIC DNA]</scope>
    <source>
        <strain evidence="1 2">MC-15</strain>
    </source>
</reference>
<dbReference type="AlphaFoldDB" id="A0A2A2HUU7"/>
<protein>
    <submittedName>
        <fullName evidence="1">Uncharacterized protein</fullName>
    </submittedName>
</protein>
<name>A0A2A2HUU7_9EURY</name>
<sequence>MTIINEIYPNLSWALTNNYRLNNILSEQYIDNPHCLSYLDNLISELLSYNCKGIQDKLKDASDLNKFISTLSELQITLILAKNEEIGELKLLHDNYFLKESPDILFRNRNFTFYVEVRRIYANPYIVDTILDHLQEFLKGYPFCVNIFLGTELSIPKMRGTERIAQKDLVKESLRIFEEEFKEKIASDMLTSSFVIETNYIKFTVEKTKSGKGYPGFITSDLIEVPTDILCTYITERLVEKAAKRDSFNSEHRKIYYIVAFDCHEPSIDAIDMNELLYGHMSYISELNITGSSEEDYAKNRLDYWNFLNNNIKNSASWRIIEQAKNRGWEKLLTEKCLIPNDYSYIDDEGIFISETKMKNVSGVLFRGTRNEIAFYPNPFCDTEINNPKILNFMK</sequence>
<dbReference type="OrthoDB" id="137081at2157"/>
<dbReference type="RefSeq" id="WP_095644090.1">
    <property type="nucleotide sequence ID" value="NZ_LMVP01000132.1"/>
</dbReference>
<keyword evidence="2" id="KW-1185">Reference proteome</keyword>
<comment type="caution">
    <text evidence="1">The sequence shown here is derived from an EMBL/GenBank/DDBJ whole genome shotgun (WGS) entry which is preliminary data.</text>
</comment>
<dbReference type="Proteomes" id="UP000218164">
    <property type="component" value="Unassembled WGS sequence"/>
</dbReference>
<organism evidence="1 2">
    <name type="scientific">Methanosarcina spelaei</name>
    <dbReference type="NCBI Taxonomy" id="1036679"/>
    <lineage>
        <taxon>Archaea</taxon>
        <taxon>Methanobacteriati</taxon>
        <taxon>Methanobacteriota</taxon>
        <taxon>Stenosarchaea group</taxon>
        <taxon>Methanomicrobia</taxon>
        <taxon>Methanosarcinales</taxon>
        <taxon>Methanosarcinaceae</taxon>
        <taxon>Methanosarcina</taxon>
    </lineage>
</organism>
<evidence type="ECO:0000313" key="2">
    <source>
        <dbReference type="Proteomes" id="UP000218164"/>
    </source>
</evidence>
<evidence type="ECO:0000313" key="1">
    <source>
        <dbReference type="EMBL" id="PAV13078.1"/>
    </source>
</evidence>
<accession>A0A2A2HUU7</accession>
<gene>
    <name evidence="1" type="ORF">ASJ81_18825</name>
</gene>
<proteinExistence type="predicted"/>
<dbReference type="EMBL" id="LMVP01000132">
    <property type="protein sequence ID" value="PAV13078.1"/>
    <property type="molecule type" value="Genomic_DNA"/>
</dbReference>